<accession>A0AA47M4P6</accession>
<feature type="compositionally biased region" description="Low complexity" evidence="1">
    <location>
        <begin position="1208"/>
        <end position="1220"/>
    </location>
</feature>
<feature type="region of interest" description="Disordered" evidence="1">
    <location>
        <begin position="786"/>
        <end position="850"/>
    </location>
</feature>
<dbReference type="Gene3D" id="2.170.270.10">
    <property type="entry name" value="SET domain"/>
    <property type="match status" value="1"/>
</dbReference>
<evidence type="ECO:0000256" key="1">
    <source>
        <dbReference type="SAM" id="MobiDB-lite"/>
    </source>
</evidence>
<dbReference type="PANTHER" id="PTHR33480:SF5">
    <property type="entry name" value="SI:DKEY-51D8.9"/>
    <property type="match status" value="1"/>
</dbReference>
<evidence type="ECO:0000313" key="4">
    <source>
        <dbReference type="Proteomes" id="UP001174136"/>
    </source>
</evidence>
<keyword evidence="3" id="KW-0489">Methyltransferase</keyword>
<keyword evidence="3" id="KW-0808">Transferase</keyword>
<gene>
    <name evidence="3" type="primary">KMT5A_0</name>
    <name evidence="3" type="ORF">N1851_030880</name>
</gene>
<dbReference type="Proteomes" id="UP001174136">
    <property type="component" value="Unassembled WGS sequence"/>
</dbReference>
<dbReference type="InterPro" id="IPR001214">
    <property type="entry name" value="SET_dom"/>
</dbReference>
<name>A0AA47M4P6_MERPO</name>
<dbReference type="InterPro" id="IPR046341">
    <property type="entry name" value="SET_dom_sf"/>
</dbReference>
<feature type="region of interest" description="Disordered" evidence="1">
    <location>
        <begin position="1208"/>
        <end position="1230"/>
    </location>
</feature>
<dbReference type="GO" id="GO:0008168">
    <property type="term" value="F:methyltransferase activity"/>
    <property type="evidence" value="ECO:0007669"/>
    <property type="project" value="UniProtKB-KW"/>
</dbReference>
<dbReference type="EMBL" id="JAOPHQ010005979">
    <property type="protein sequence ID" value="KAK0133600.1"/>
    <property type="molecule type" value="Genomic_DNA"/>
</dbReference>
<feature type="compositionally biased region" description="Acidic residues" evidence="1">
    <location>
        <begin position="795"/>
        <end position="806"/>
    </location>
</feature>
<organism evidence="3 4">
    <name type="scientific">Merluccius polli</name>
    <name type="common">Benguela hake</name>
    <name type="synonym">Merluccius cadenati</name>
    <dbReference type="NCBI Taxonomy" id="89951"/>
    <lineage>
        <taxon>Eukaryota</taxon>
        <taxon>Metazoa</taxon>
        <taxon>Chordata</taxon>
        <taxon>Craniata</taxon>
        <taxon>Vertebrata</taxon>
        <taxon>Euteleostomi</taxon>
        <taxon>Actinopterygii</taxon>
        <taxon>Neopterygii</taxon>
        <taxon>Teleostei</taxon>
        <taxon>Neoteleostei</taxon>
        <taxon>Acanthomorphata</taxon>
        <taxon>Zeiogadaria</taxon>
        <taxon>Gadariae</taxon>
        <taxon>Gadiformes</taxon>
        <taxon>Gadoidei</taxon>
        <taxon>Merlucciidae</taxon>
        <taxon>Merluccius</taxon>
    </lineage>
</organism>
<feature type="domain" description="SET" evidence="2">
    <location>
        <begin position="925"/>
        <end position="1046"/>
    </location>
</feature>
<feature type="region of interest" description="Disordered" evidence="1">
    <location>
        <begin position="1172"/>
        <end position="1193"/>
    </location>
</feature>
<feature type="compositionally biased region" description="Basic and acidic residues" evidence="1">
    <location>
        <begin position="137"/>
        <end position="149"/>
    </location>
</feature>
<dbReference type="GO" id="GO:0032259">
    <property type="term" value="P:methylation"/>
    <property type="evidence" value="ECO:0007669"/>
    <property type="project" value="UniProtKB-KW"/>
</dbReference>
<dbReference type="InterPro" id="IPR046370">
    <property type="entry name" value="MAML_N_sf"/>
</dbReference>
<sequence>MDDFDVKQKTEAQSHYLSRLQKLKAHHSVCESRYEKTQTKILNDERERTLFFHHNLNTAMEDELEVPPLTRTDSVFLTKEMLGHHTDSISTIASSEEEFVPASSEASSDESSERRPNTGSKKRGKEAAGSSSLECTLHSREEDPNEPRLKTKKRYNKSDERCSSFSEEEDSGESRPKAKREYKKSNKTSTSRVEGEPDDSTPIKRKKNRKTYTRWKKSAISVSVEKSDSLVVAHVPKVSGSKKYHQKKNYCLYCGVPQSKIARHLERKHGDKREVANAVMRAKHTKERRDQLDLLRKQGNRAHNIDALTKGKGTLVPCKQQSDNSSPNDYQHCFACFGANLCGSMQNGAHLFKVLAEHYLEKQEYRLCASAQPVPKDMNMKVWALVNGMTQDEIADAVKEDKYIMKVGEKMYNRQRETASQHENVRQIMRGLGRLLILGRTVTPLEMMEDYINPQHFHHVIRAVKEVAGFDENRNKFEKPTLATKLGQSIQRVADIMEAEALSSQNNEKKQVVQEFRRIYSLTWNEMISSAAYRTLEKKWNKPKLIPLAEDVKKMHMYMTDKQKQYYRELSDEKISRNWSNLAKVILAQIILFNRRREGEVSKMRLETFITRDNSPFNEDIGEALTALEKRLCQHFERVEIRGKRGRKVPIILTPAMVQSLELLVEERSSCGVGENIYLFARPGFKTRLRGSDCIRELAKNCGAEKPEAMSSTKLRKQVATLSRELNLNDTEQDLLADFLGHDIRVHRKFYRLPEGTLQLAKISKVLMACEQGRLAEFKGKSLDQISISPNDQSEIMEESSEESSEYEDHPAAPAGEEPVTQHKKGTSKQQLGQKQGSGGGKKAKRKWSTEEVKAVEESLMVFIRTGKTPGKQDCERCIAASPEALAHRDWRGVKFYVHNRIVSDHKLPLNDARHHVIAKTDKTFMLDVQYINALKGRGVFSKGSISQGDFVVEYRGDRISDVEAQRRRRIFHQSCAAFMFMFKWRGKTWCIDATRDDGSLGRLVNDEHRRPNCKMKNIDVNGSPHLCLFALMDIKRGEEISYDYGGEDCPWRTETTTFGANALLVEDLHPVVLANTEVDDATHPNITQQMTEVGDNALLEGDSNPVLSNTKVDDATHPKITQQLTKVGDNVLLEGDSNPVLSNTKVDDATHPKITQQMKDTDLDDSVKLYDSTSESSDEYIPDTSCNSNSDSDISLKTIQKTKGQSLDDLLNDSDSMSSPVCDTATSDHMTFDSQSLTSEATGAEEEPSSSLNKNSIVVGACQKRHGSRVYDKKHYCLYCSKPYSKIARHLESAHGKELDVAKSLSFPKRSKERKMQLDYIRNRGNYAHNAAVMESGKGELVAFKRPPKNAQGNDFMHCAYCQGLFTRKDLWRHMQSCRLKPGPIRSKPGKKRVQSMCTFTGPVPSLVSKKLWGVISAMNSGSITDQIKNDQVIIDVGQHLLNKGGTSDKNQQCVREKMREMGRLIYNAKKVTNLKKMEDFINPKNYMETIKAVKIETNKFLIPSLATKLGNALVKVSKLLKAQGLISNNKELTKNATEFLDVHGEKWNEMISATALRNIREAKWNVPTLMPFTEDVQKMHMYLSQVQEVSSLSECPSTKSWIELAKVCLTQIILFNRRREGEVASMPLSAFSSKDISDPHEDVDWALSEVEKKLCRHFSRIIIRGKRGRPVPILLTPKMLCALELLVKQREACGGLEANCYMFSRPQAMTHFSWFRLHPWLCKCLWCESLTSTRLRKHAATLSTVLNMTDTEMDQLANFLGHDIRIHREYYRLPEKTLQLAKISKLLMALEQGRLAEFHGKNLDQIGIEPDEKVLESEDESIHEANSSSTVDAEVTPHTESPEMSPTKKRRQRPLVEMLEEVGAMRPSSQAEETLLHTESPEMPPTKKRRQQPLVEMPEEVSAMRPSSQGKAAKKKKPWQPTEVQAVERHMTRFITSCIVPGKSDCEKCLRAEPEALQNRDWQNLKFYINNRIKSFKKKWQ</sequence>
<comment type="caution">
    <text evidence="3">The sequence shown here is derived from an EMBL/GenBank/DDBJ whole genome shotgun (WGS) entry which is preliminary data.</text>
</comment>
<evidence type="ECO:0000313" key="3">
    <source>
        <dbReference type="EMBL" id="KAK0133600.1"/>
    </source>
</evidence>
<feature type="region of interest" description="Disordered" evidence="1">
    <location>
        <begin position="1817"/>
        <end position="1923"/>
    </location>
</feature>
<proteinExistence type="predicted"/>
<dbReference type="SMART" id="SM00317">
    <property type="entry name" value="SET"/>
    <property type="match status" value="1"/>
</dbReference>
<protein>
    <submittedName>
        <fullName evidence="3">N-lysine methyltransferase KMT5A</fullName>
    </submittedName>
</protein>
<reference evidence="3" key="1">
    <citation type="journal article" date="2023" name="Front. Mar. Sci.">
        <title>A new Merluccius polli reference genome to investigate the effects of global change in West African waters.</title>
        <authorList>
            <person name="Mateo J.L."/>
            <person name="Blanco-Fernandez C."/>
            <person name="Garcia-Vazquez E."/>
            <person name="Machado-Schiaffino G."/>
        </authorList>
    </citation>
    <scope>NUCLEOTIDE SEQUENCE</scope>
    <source>
        <strain evidence="3">C29</strain>
        <tissue evidence="3">Fin</tissue>
    </source>
</reference>
<feature type="compositionally biased region" description="Basic residues" evidence="1">
    <location>
        <begin position="177"/>
        <end position="186"/>
    </location>
</feature>
<feature type="region of interest" description="Disordered" evidence="1">
    <location>
        <begin position="90"/>
        <end position="212"/>
    </location>
</feature>
<dbReference type="PANTHER" id="PTHR33480">
    <property type="entry name" value="SET DOMAIN-CONTAINING PROTEIN-RELATED"/>
    <property type="match status" value="1"/>
</dbReference>
<keyword evidence="4" id="KW-1185">Reference proteome</keyword>
<dbReference type="Pfam" id="PF00856">
    <property type="entry name" value="SET"/>
    <property type="match status" value="1"/>
</dbReference>
<feature type="compositionally biased region" description="Basic residues" evidence="1">
    <location>
        <begin position="203"/>
        <end position="212"/>
    </location>
</feature>
<evidence type="ECO:0000259" key="2">
    <source>
        <dbReference type="PROSITE" id="PS50280"/>
    </source>
</evidence>
<dbReference type="PROSITE" id="PS50280">
    <property type="entry name" value="SET"/>
    <property type="match status" value="1"/>
</dbReference>
<dbReference type="SUPFAM" id="SSF82199">
    <property type="entry name" value="SET domain"/>
    <property type="match status" value="1"/>
</dbReference>
<dbReference type="Gene3D" id="6.10.250.970">
    <property type="match status" value="1"/>
</dbReference>